<dbReference type="InterPro" id="IPR013783">
    <property type="entry name" value="Ig-like_fold"/>
</dbReference>
<dbReference type="Proteomes" id="UP000694562">
    <property type="component" value="Unplaced"/>
</dbReference>
<dbReference type="GO" id="GO:0005576">
    <property type="term" value="C:extracellular region"/>
    <property type="evidence" value="ECO:0007669"/>
    <property type="project" value="UniProtKB-ARBA"/>
</dbReference>
<organism evidence="5 6">
    <name type="scientific">Falco tinnunculus</name>
    <name type="common">Common kestrel</name>
    <dbReference type="NCBI Taxonomy" id="100819"/>
    <lineage>
        <taxon>Eukaryota</taxon>
        <taxon>Metazoa</taxon>
        <taxon>Chordata</taxon>
        <taxon>Craniata</taxon>
        <taxon>Vertebrata</taxon>
        <taxon>Euteleostomi</taxon>
        <taxon>Archelosauria</taxon>
        <taxon>Archosauria</taxon>
        <taxon>Dinosauria</taxon>
        <taxon>Saurischia</taxon>
        <taxon>Theropoda</taxon>
        <taxon>Coelurosauria</taxon>
        <taxon>Aves</taxon>
        <taxon>Neognathae</taxon>
        <taxon>Neoaves</taxon>
        <taxon>Telluraves</taxon>
        <taxon>Australaves</taxon>
        <taxon>Falconiformes</taxon>
        <taxon>Falconidae</taxon>
        <taxon>Falco</taxon>
    </lineage>
</organism>
<reference evidence="5" key="2">
    <citation type="submission" date="2025-09" db="UniProtKB">
        <authorList>
            <consortium name="Ensembl"/>
        </authorList>
    </citation>
    <scope>IDENTIFICATION</scope>
</reference>
<dbReference type="GO" id="GO:0019814">
    <property type="term" value="C:immunoglobulin complex"/>
    <property type="evidence" value="ECO:0007669"/>
    <property type="project" value="UniProtKB-KW"/>
</dbReference>
<dbReference type="InterPro" id="IPR007110">
    <property type="entry name" value="Ig-like_dom"/>
</dbReference>
<dbReference type="InterPro" id="IPR013106">
    <property type="entry name" value="Ig_V-set"/>
</dbReference>
<sequence length="117" mass="12547">PGLGLCRAREGQLVEAGGGLRPSGGSVQLSCRTFGLPFSFRHAYWYRQAFGGVLEWVSTISHDSSVTKFGPGVKGRAAVSRDNSQSVLYLALRALRPQDSARYFCSIDTVAGNPAEP</sequence>
<evidence type="ECO:0000256" key="3">
    <source>
        <dbReference type="ARBA" id="ARBA00043265"/>
    </source>
</evidence>
<dbReference type="Gene3D" id="2.60.40.10">
    <property type="entry name" value="Immunoglobulins"/>
    <property type="match status" value="1"/>
</dbReference>
<keyword evidence="6" id="KW-1185">Reference proteome</keyword>
<proteinExistence type="predicted"/>
<feature type="domain" description="Ig-like" evidence="4">
    <location>
        <begin position="1"/>
        <end position="117"/>
    </location>
</feature>
<dbReference type="InterPro" id="IPR050199">
    <property type="entry name" value="IgHV"/>
</dbReference>
<dbReference type="Ensembl" id="ENSFTIT00000003849.1">
    <property type="protein sequence ID" value="ENSFTIP00000003690.1"/>
    <property type="gene ID" value="ENSFTIG00000002533.1"/>
</dbReference>
<dbReference type="InterPro" id="IPR036179">
    <property type="entry name" value="Ig-like_dom_sf"/>
</dbReference>
<reference evidence="5" key="1">
    <citation type="submission" date="2025-08" db="UniProtKB">
        <authorList>
            <consortium name="Ensembl"/>
        </authorList>
    </citation>
    <scope>IDENTIFICATION</scope>
</reference>
<evidence type="ECO:0000256" key="2">
    <source>
        <dbReference type="ARBA" id="ARBA00023130"/>
    </source>
</evidence>
<dbReference type="SMART" id="SM00406">
    <property type="entry name" value="IGv"/>
    <property type="match status" value="1"/>
</dbReference>
<keyword evidence="1" id="KW-0391">Immunity</keyword>
<dbReference type="OrthoDB" id="9426090at2759"/>
<evidence type="ECO:0000259" key="4">
    <source>
        <dbReference type="PROSITE" id="PS50835"/>
    </source>
</evidence>
<accession>A0A8C4TWI7</accession>
<evidence type="ECO:0000256" key="1">
    <source>
        <dbReference type="ARBA" id="ARBA00022859"/>
    </source>
</evidence>
<dbReference type="PROSITE" id="PS50835">
    <property type="entry name" value="IG_LIKE"/>
    <property type="match status" value="1"/>
</dbReference>
<name>A0A8C4TWI7_FALTI</name>
<dbReference type="AlphaFoldDB" id="A0A8C4TWI7"/>
<dbReference type="Pfam" id="PF07686">
    <property type="entry name" value="V-set"/>
    <property type="match status" value="1"/>
</dbReference>
<evidence type="ECO:0000313" key="6">
    <source>
        <dbReference type="Proteomes" id="UP000694562"/>
    </source>
</evidence>
<protein>
    <recommendedName>
        <fullName evidence="4">Ig-like domain-containing protein</fullName>
    </recommendedName>
</protein>
<keyword evidence="2" id="KW-1064">Adaptive immunity</keyword>
<dbReference type="SUPFAM" id="SSF48726">
    <property type="entry name" value="Immunoglobulin"/>
    <property type="match status" value="1"/>
</dbReference>
<dbReference type="PANTHER" id="PTHR23266">
    <property type="entry name" value="IMMUNOGLOBULIN HEAVY CHAIN"/>
    <property type="match status" value="1"/>
</dbReference>
<evidence type="ECO:0000313" key="5">
    <source>
        <dbReference type="Ensembl" id="ENSFTIP00000003690.1"/>
    </source>
</evidence>
<dbReference type="GO" id="GO:0002250">
    <property type="term" value="P:adaptive immune response"/>
    <property type="evidence" value="ECO:0007669"/>
    <property type="project" value="UniProtKB-KW"/>
</dbReference>
<keyword evidence="3" id="KW-1280">Immunoglobulin</keyword>
<dbReference type="OMA" id="WIAFITY"/>